<protein>
    <submittedName>
        <fullName evidence="1">Uncharacterized protein</fullName>
    </submittedName>
</protein>
<evidence type="ECO:0000313" key="1">
    <source>
        <dbReference type="EMBL" id="PJJ30517.1"/>
    </source>
</evidence>
<sequence length="49" mass="5387">MVEAAIAVKAPPVMTFSATMPAFTYTSLCSDRGLREPPAKRKKVECETR</sequence>
<proteinExistence type="predicted"/>
<name>A0A2M8ZAP8_9FIRM</name>
<dbReference type="AlphaFoldDB" id="A0A2M8ZAP8"/>
<evidence type="ECO:0000313" key="2">
    <source>
        <dbReference type="Proteomes" id="UP000231092"/>
    </source>
</evidence>
<reference evidence="1 2" key="1">
    <citation type="submission" date="2017-11" db="EMBL/GenBank/DDBJ databases">
        <title>Understudied soil microbes with underappreciated capabilities: Untangling the Clostridium saccharolyticum group.</title>
        <authorList>
            <person name="Leschine S."/>
        </authorList>
    </citation>
    <scope>NUCLEOTIDE SEQUENCE [LARGE SCALE GENOMIC DNA]</scope>
    <source>
        <strain evidence="1 2">18A</strain>
    </source>
</reference>
<comment type="caution">
    <text evidence="1">The sequence shown here is derived from an EMBL/GenBank/DDBJ whole genome shotgun (WGS) entry which is preliminary data.</text>
</comment>
<accession>A0A2M8ZAP8</accession>
<organism evidence="1 2">
    <name type="scientific">[Clostridium] celerecrescens 18A</name>
    <dbReference type="NCBI Taxonomy" id="1286362"/>
    <lineage>
        <taxon>Bacteria</taxon>
        <taxon>Bacillati</taxon>
        <taxon>Bacillota</taxon>
        <taxon>Clostridia</taxon>
        <taxon>Lachnospirales</taxon>
        <taxon>Lachnospiraceae</taxon>
        <taxon>Lacrimispora</taxon>
    </lineage>
</organism>
<dbReference type="EMBL" id="PGET01000001">
    <property type="protein sequence ID" value="PJJ30517.1"/>
    <property type="molecule type" value="Genomic_DNA"/>
</dbReference>
<dbReference type="Proteomes" id="UP000231092">
    <property type="component" value="Unassembled WGS sequence"/>
</dbReference>
<gene>
    <name evidence="1" type="ORF">H171_4123</name>
</gene>